<dbReference type="GO" id="GO:0003676">
    <property type="term" value="F:nucleic acid binding"/>
    <property type="evidence" value="ECO:0007669"/>
    <property type="project" value="InterPro"/>
</dbReference>
<proteinExistence type="predicted"/>
<sequence>WPANSPDLNPIKHLWWALKRKVHEIFPQYRNYSQAQDEWHRFCEALKECWRRLPNELITQLITSMLRRLAACRRARGYQTKY</sequence>
<dbReference type="HOGENOM" id="CLU_033666_12_6_1"/>
<dbReference type="KEGG" id="bze:COCCADRAFT_69098"/>
<keyword evidence="2" id="KW-1185">Reference proteome</keyword>
<dbReference type="RefSeq" id="XP_007717528.1">
    <property type="nucleotide sequence ID" value="XM_007719338.2"/>
</dbReference>
<organism evidence="1 2">
    <name type="scientific">Cochliobolus carbonum (strain 26-R-13)</name>
    <name type="common">Maize leaf spot fungus</name>
    <name type="synonym">Bipolaris zeicola</name>
    <dbReference type="NCBI Taxonomy" id="930089"/>
    <lineage>
        <taxon>Eukaryota</taxon>
        <taxon>Fungi</taxon>
        <taxon>Dikarya</taxon>
        <taxon>Ascomycota</taxon>
        <taxon>Pezizomycotina</taxon>
        <taxon>Dothideomycetes</taxon>
        <taxon>Pleosporomycetidae</taxon>
        <taxon>Pleosporales</taxon>
        <taxon>Pleosporineae</taxon>
        <taxon>Pleosporaceae</taxon>
        <taxon>Bipolaris</taxon>
    </lineage>
</organism>
<dbReference type="Proteomes" id="UP000053841">
    <property type="component" value="Unassembled WGS sequence"/>
</dbReference>
<name>W6XSA0_COCC2</name>
<dbReference type="InterPro" id="IPR036397">
    <property type="entry name" value="RNaseH_sf"/>
</dbReference>
<evidence type="ECO:0000313" key="1">
    <source>
        <dbReference type="EMBL" id="EUC28160.1"/>
    </source>
</evidence>
<feature type="non-terminal residue" evidence="1">
    <location>
        <position position="82"/>
    </location>
</feature>
<reference evidence="1 2" key="1">
    <citation type="journal article" date="2013" name="PLoS Genet.">
        <title>Comparative genome structure, secondary metabolite, and effector coding capacity across Cochliobolus pathogens.</title>
        <authorList>
            <person name="Condon B.J."/>
            <person name="Leng Y."/>
            <person name="Wu D."/>
            <person name="Bushley K.E."/>
            <person name="Ohm R.A."/>
            <person name="Otillar R."/>
            <person name="Martin J."/>
            <person name="Schackwitz W."/>
            <person name="Grimwood J."/>
            <person name="MohdZainudin N."/>
            <person name="Xue C."/>
            <person name="Wang R."/>
            <person name="Manning V.A."/>
            <person name="Dhillon B."/>
            <person name="Tu Z.J."/>
            <person name="Steffenson B.J."/>
            <person name="Salamov A."/>
            <person name="Sun H."/>
            <person name="Lowry S."/>
            <person name="LaButti K."/>
            <person name="Han J."/>
            <person name="Copeland A."/>
            <person name="Lindquist E."/>
            <person name="Barry K."/>
            <person name="Schmutz J."/>
            <person name="Baker S.E."/>
            <person name="Ciuffetti L.M."/>
            <person name="Grigoriev I.V."/>
            <person name="Zhong S."/>
            <person name="Turgeon B.G."/>
        </authorList>
    </citation>
    <scope>NUCLEOTIDE SEQUENCE [LARGE SCALE GENOMIC DNA]</scope>
    <source>
        <strain evidence="1 2">26-R-13</strain>
    </source>
</reference>
<dbReference type="GeneID" id="19150612"/>
<dbReference type="EMBL" id="KI964837">
    <property type="protein sequence ID" value="EUC28160.1"/>
    <property type="molecule type" value="Genomic_DNA"/>
</dbReference>
<evidence type="ECO:0000313" key="2">
    <source>
        <dbReference type="Proteomes" id="UP000053841"/>
    </source>
</evidence>
<gene>
    <name evidence="1" type="ORF">COCCADRAFT_69098</name>
</gene>
<accession>W6XSA0</accession>
<dbReference type="AlphaFoldDB" id="W6XSA0"/>
<dbReference type="Gene3D" id="3.30.420.10">
    <property type="entry name" value="Ribonuclease H-like superfamily/Ribonuclease H"/>
    <property type="match status" value="1"/>
</dbReference>
<dbReference type="OrthoDB" id="5410741at2759"/>
<evidence type="ECO:0008006" key="3">
    <source>
        <dbReference type="Google" id="ProtNLM"/>
    </source>
</evidence>
<feature type="non-terminal residue" evidence="1">
    <location>
        <position position="1"/>
    </location>
</feature>
<protein>
    <recommendedName>
        <fullName evidence="3">Tc1-like transposase DDE domain-containing protein</fullName>
    </recommendedName>
</protein>